<proteinExistence type="predicted"/>
<dbReference type="Proteomes" id="UP001488805">
    <property type="component" value="Unassembled WGS sequence"/>
</dbReference>
<reference evidence="1 2" key="1">
    <citation type="journal article" date="2024" name="Genome Biol. Evol.">
        <title>Chromosome-level genome assembly of the viviparous eelpout Zoarces viviparus.</title>
        <authorList>
            <person name="Fuhrmann N."/>
            <person name="Brasseur M.V."/>
            <person name="Bakowski C.E."/>
            <person name="Podsiadlowski L."/>
            <person name="Prost S."/>
            <person name="Krehenwinkel H."/>
            <person name="Mayer C."/>
        </authorList>
    </citation>
    <scope>NUCLEOTIDE SEQUENCE [LARGE SCALE GENOMIC DNA]</scope>
    <source>
        <strain evidence="1">NO-MEL_2022_Ind0_liver</strain>
    </source>
</reference>
<keyword evidence="2" id="KW-1185">Reference proteome</keyword>
<organism evidence="1 2">
    <name type="scientific">Zoarces viviparus</name>
    <name type="common">Viviparous eelpout</name>
    <name type="synonym">Blennius viviparus</name>
    <dbReference type="NCBI Taxonomy" id="48416"/>
    <lineage>
        <taxon>Eukaryota</taxon>
        <taxon>Metazoa</taxon>
        <taxon>Chordata</taxon>
        <taxon>Craniata</taxon>
        <taxon>Vertebrata</taxon>
        <taxon>Euteleostomi</taxon>
        <taxon>Actinopterygii</taxon>
        <taxon>Neopterygii</taxon>
        <taxon>Teleostei</taxon>
        <taxon>Neoteleostei</taxon>
        <taxon>Acanthomorphata</taxon>
        <taxon>Eupercaria</taxon>
        <taxon>Perciformes</taxon>
        <taxon>Cottioidei</taxon>
        <taxon>Zoarcales</taxon>
        <taxon>Zoarcidae</taxon>
        <taxon>Zoarcinae</taxon>
        <taxon>Zoarces</taxon>
    </lineage>
</organism>
<gene>
    <name evidence="1" type="ORF">VZT92_005917</name>
</gene>
<dbReference type="AlphaFoldDB" id="A0AAW1FN37"/>
<name>A0AAW1FN37_ZOAVI</name>
<protein>
    <submittedName>
        <fullName evidence="1">Uncharacterized protein</fullName>
    </submittedName>
</protein>
<evidence type="ECO:0000313" key="2">
    <source>
        <dbReference type="Proteomes" id="UP001488805"/>
    </source>
</evidence>
<accession>A0AAW1FN37</accession>
<dbReference type="EMBL" id="JBCEZU010000045">
    <property type="protein sequence ID" value="KAK9536106.1"/>
    <property type="molecule type" value="Genomic_DNA"/>
</dbReference>
<comment type="caution">
    <text evidence="1">The sequence shown here is derived from an EMBL/GenBank/DDBJ whole genome shotgun (WGS) entry which is preliminary data.</text>
</comment>
<evidence type="ECO:0000313" key="1">
    <source>
        <dbReference type="EMBL" id="KAK9536106.1"/>
    </source>
</evidence>
<sequence>MAAPPPRPLAISVDNPGLCFCNEKQHSSRGMTSSVSTGAGTDAVTLPGDWIAPHRMLRTKSASCHPDSGAHMCTKHALLPLEDNLMDPSVHHS</sequence>